<dbReference type="InterPro" id="IPR013130">
    <property type="entry name" value="Fe3_Rdtase_TM_dom"/>
</dbReference>
<dbReference type="Pfam" id="PF08030">
    <property type="entry name" value="NAD_binding_6"/>
    <property type="match status" value="1"/>
</dbReference>
<gene>
    <name evidence="14" type="ORF">HK097_006822</name>
</gene>
<dbReference type="InterPro" id="IPR013121">
    <property type="entry name" value="Fe_red_NAD-bd_6"/>
</dbReference>
<dbReference type="GO" id="GO:0000293">
    <property type="term" value="F:ferric-chelate reductase activity"/>
    <property type="evidence" value="ECO:0007669"/>
    <property type="project" value="UniProtKB-ARBA"/>
</dbReference>
<feature type="transmembrane region" description="Helical" evidence="11">
    <location>
        <begin position="31"/>
        <end position="53"/>
    </location>
</feature>
<keyword evidence="5" id="KW-0249">Electron transport</keyword>
<dbReference type="GO" id="GO:0005886">
    <property type="term" value="C:plasma membrane"/>
    <property type="evidence" value="ECO:0007669"/>
    <property type="project" value="TreeGrafter"/>
</dbReference>
<protein>
    <recommendedName>
        <fullName evidence="13">FAD-binding FR-type domain-containing protein</fullName>
    </recommendedName>
</protein>
<evidence type="ECO:0000256" key="6">
    <source>
        <dbReference type="ARBA" id="ARBA00022989"/>
    </source>
</evidence>
<proteinExistence type="inferred from homology"/>
<feature type="transmembrane region" description="Helical" evidence="11">
    <location>
        <begin position="60"/>
        <end position="81"/>
    </location>
</feature>
<evidence type="ECO:0000256" key="5">
    <source>
        <dbReference type="ARBA" id="ARBA00022982"/>
    </source>
</evidence>
<dbReference type="InterPro" id="IPR013112">
    <property type="entry name" value="FAD-bd_8"/>
</dbReference>
<dbReference type="InterPro" id="IPR039261">
    <property type="entry name" value="FNR_nucleotide-bd"/>
</dbReference>
<dbReference type="GO" id="GO:0006826">
    <property type="term" value="P:iron ion transport"/>
    <property type="evidence" value="ECO:0007669"/>
    <property type="project" value="TreeGrafter"/>
</dbReference>
<evidence type="ECO:0000313" key="14">
    <source>
        <dbReference type="EMBL" id="KAJ3052150.1"/>
    </source>
</evidence>
<evidence type="ECO:0000256" key="2">
    <source>
        <dbReference type="ARBA" id="ARBA00006278"/>
    </source>
</evidence>
<dbReference type="PANTHER" id="PTHR32361:SF9">
    <property type="entry name" value="FERRIC REDUCTASE TRANSMEMBRANE COMPONENT 3-RELATED"/>
    <property type="match status" value="1"/>
</dbReference>
<keyword evidence="9 11" id="KW-0472">Membrane</keyword>
<dbReference type="PANTHER" id="PTHR32361">
    <property type="entry name" value="FERRIC/CUPRIC REDUCTASE TRANSMEMBRANE COMPONENT"/>
    <property type="match status" value="1"/>
</dbReference>
<dbReference type="Pfam" id="PF08022">
    <property type="entry name" value="FAD_binding_8"/>
    <property type="match status" value="1"/>
</dbReference>
<evidence type="ECO:0000256" key="12">
    <source>
        <dbReference type="SAM" id="SignalP"/>
    </source>
</evidence>
<keyword evidence="7" id="KW-0560">Oxidoreductase</keyword>
<organism evidence="14 15">
    <name type="scientific">Rhizophlyctis rosea</name>
    <dbReference type="NCBI Taxonomy" id="64517"/>
    <lineage>
        <taxon>Eukaryota</taxon>
        <taxon>Fungi</taxon>
        <taxon>Fungi incertae sedis</taxon>
        <taxon>Chytridiomycota</taxon>
        <taxon>Chytridiomycota incertae sedis</taxon>
        <taxon>Chytridiomycetes</taxon>
        <taxon>Rhizophlyctidales</taxon>
        <taxon>Rhizophlyctidaceae</taxon>
        <taxon>Rhizophlyctis</taxon>
    </lineage>
</organism>
<dbReference type="PROSITE" id="PS51384">
    <property type="entry name" value="FAD_FR"/>
    <property type="match status" value="1"/>
</dbReference>
<evidence type="ECO:0000256" key="10">
    <source>
        <dbReference type="ARBA" id="ARBA00023180"/>
    </source>
</evidence>
<keyword evidence="8" id="KW-0406">Ion transport</keyword>
<keyword evidence="10" id="KW-0325">Glycoprotein</keyword>
<dbReference type="Pfam" id="PF01794">
    <property type="entry name" value="Ferric_reduct"/>
    <property type="match status" value="1"/>
</dbReference>
<name>A0AAD5X5M3_9FUNG</name>
<feature type="chain" id="PRO_5042007842" description="FAD-binding FR-type domain-containing protein" evidence="12">
    <location>
        <begin position="28"/>
        <end position="379"/>
    </location>
</feature>
<evidence type="ECO:0000256" key="9">
    <source>
        <dbReference type="ARBA" id="ARBA00023136"/>
    </source>
</evidence>
<feature type="domain" description="FAD-binding FR-type" evidence="13">
    <location>
        <begin position="101"/>
        <end position="280"/>
    </location>
</feature>
<keyword evidence="6 11" id="KW-1133">Transmembrane helix</keyword>
<dbReference type="SUPFAM" id="SSF52343">
    <property type="entry name" value="Ferredoxin reductase-like, C-terminal NADP-linked domain"/>
    <property type="match status" value="1"/>
</dbReference>
<keyword evidence="15" id="KW-1185">Reference proteome</keyword>
<dbReference type="AlphaFoldDB" id="A0AAD5X5M3"/>
<dbReference type="Gene3D" id="3.40.50.80">
    <property type="entry name" value="Nucleotide-binding domain of ferredoxin-NADP reductase (FNR) module"/>
    <property type="match status" value="1"/>
</dbReference>
<accession>A0AAD5X5M3</accession>
<sequence>MFTLQAIIHSIALLLCYNASNTTVVEASKPYWQWGIVGTVLACFMLVLSHLYFRRNFYEAFLILHILLAIFIIVGCWWHIIFRWGNHFYMLWLYAAVAVWSFDRFVRVVRVVKNGSKRAVVTEIGSDHVRVDIPGVRWSAKPGQIAYAYFPTLDLRRPWENHPFSVASTSLLTAPNHLNGKVNGHDATVVANPEENISNDVKDGHDTATHNQVLVVADSATTTGVTLIIKKSSGLTHFLKSSSQLTTLLDGPYKQNPAAGILDSDRVLLIGGGIGIMGLLAWTRAHHNVKLAWGVRANATALVQEIDGAIASVREKQVLVGERLNLEELVKNEVKSGYGKVGVVVCGPGGMCDEVRALVAGIARSSKTVFELEVDAYSW</sequence>
<dbReference type="InterPro" id="IPR017927">
    <property type="entry name" value="FAD-bd_FR_type"/>
</dbReference>
<evidence type="ECO:0000256" key="1">
    <source>
        <dbReference type="ARBA" id="ARBA00004141"/>
    </source>
</evidence>
<evidence type="ECO:0000256" key="11">
    <source>
        <dbReference type="SAM" id="Phobius"/>
    </source>
</evidence>
<dbReference type="Proteomes" id="UP001212841">
    <property type="component" value="Unassembled WGS sequence"/>
</dbReference>
<evidence type="ECO:0000313" key="15">
    <source>
        <dbReference type="Proteomes" id="UP001212841"/>
    </source>
</evidence>
<keyword evidence="4 11" id="KW-0812">Transmembrane</keyword>
<comment type="subcellular location">
    <subcellularLocation>
        <location evidence="1">Membrane</location>
        <topology evidence="1">Multi-pass membrane protein</topology>
    </subcellularLocation>
</comment>
<keyword evidence="3" id="KW-0813">Transport</keyword>
<dbReference type="GO" id="GO:0006879">
    <property type="term" value="P:intracellular iron ion homeostasis"/>
    <property type="evidence" value="ECO:0007669"/>
    <property type="project" value="TreeGrafter"/>
</dbReference>
<evidence type="ECO:0000259" key="13">
    <source>
        <dbReference type="PROSITE" id="PS51384"/>
    </source>
</evidence>
<reference evidence="14" key="1">
    <citation type="submission" date="2020-05" db="EMBL/GenBank/DDBJ databases">
        <title>Phylogenomic resolution of chytrid fungi.</title>
        <authorList>
            <person name="Stajich J.E."/>
            <person name="Amses K."/>
            <person name="Simmons R."/>
            <person name="Seto K."/>
            <person name="Myers J."/>
            <person name="Bonds A."/>
            <person name="Quandt C.A."/>
            <person name="Barry K."/>
            <person name="Liu P."/>
            <person name="Grigoriev I."/>
            <person name="Longcore J.E."/>
            <person name="James T.Y."/>
        </authorList>
    </citation>
    <scope>NUCLEOTIDE SEQUENCE</scope>
    <source>
        <strain evidence="14">JEL0318</strain>
    </source>
</reference>
<dbReference type="EMBL" id="JADGJD010000321">
    <property type="protein sequence ID" value="KAJ3052150.1"/>
    <property type="molecule type" value="Genomic_DNA"/>
</dbReference>
<evidence type="ECO:0000256" key="3">
    <source>
        <dbReference type="ARBA" id="ARBA00022448"/>
    </source>
</evidence>
<comment type="caution">
    <text evidence="14">The sequence shown here is derived from an EMBL/GenBank/DDBJ whole genome shotgun (WGS) entry which is preliminary data.</text>
</comment>
<evidence type="ECO:0000256" key="4">
    <source>
        <dbReference type="ARBA" id="ARBA00022692"/>
    </source>
</evidence>
<evidence type="ECO:0000256" key="8">
    <source>
        <dbReference type="ARBA" id="ARBA00023065"/>
    </source>
</evidence>
<evidence type="ECO:0000256" key="7">
    <source>
        <dbReference type="ARBA" id="ARBA00023002"/>
    </source>
</evidence>
<comment type="similarity">
    <text evidence="2">Belongs to the ferric reductase (FRE) family.</text>
</comment>
<keyword evidence="12" id="KW-0732">Signal</keyword>
<dbReference type="GO" id="GO:0015677">
    <property type="term" value="P:copper ion import"/>
    <property type="evidence" value="ECO:0007669"/>
    <property type="project" value="TreeGrafter"/>
</dbReference>
<dbReference type="InterPro" id="IPR051410">
    <property type="entry name" value="Ferric/Cupric_Reductase"/>
</dbReference>
<feature type="signal peptide" evidence="12">
    <location>
        <begin position="1"/>
        <end position="27"/>
    </location>
</feature>